<dbReference type="PROSITE" id="PS00383">
    <property type="entry name" value="TYR_PHOSPHATASE_1"/>
    <property type="match status" value="1"/>
</dbReference>
<dbReference type="Gene3D" id="3.90.190.10">
    <property type="entry name" value="Protein tyrosine phosphatase superfamily"/>
    <property type="match status" value="2"/>
</dbReference>
<dbReference type="PANTHER" id="PTHR12305:SF81">
    <property type="entry name" value="PHOSPHATIDYLINOSITOL 3,4,5-TRISPHOSPHATE 3-PHOSPHATASE AND DUAL-SPECIFICITY PROTEIN PHOSPHATASE PTEN"/>
    <property type="match status" value="1"/>
</dbReference>
<evidence type="ECO:0000259" key="5">
    <source>
        <dbReference type="PROSITE" id="PS51181"/>
    </source>
</evidence>
<feature type="compositionally biased region" description="Low complexity" evidence="3">
    <location>
        <begin position="918"/>
        <end position="929"/>
    </location>
</feature>
<feature type="region of interest" description="Disordered" evidence="3">
    <location>
        <begin position="1123"/>
        <end position="1182"/>
    </location>
</feature>
<feature type="compositionally biased region" description="Low complexity" evidence="3">
    <location>
        <begin position="877"/>
        <end position="901"/>
    </location>
</feature>
<feature type="region of interest" description="Disordered" evidence="3">
    <location>
        <begin position="566"/>
        <end position="606"/>
    </location>
</feature>
<evidence type="ECO:0000256" key="2">
    <source>
        <dbReference type="ARBA" id="ARBA00022801"/>
    </source>
</evidence>
<feature type="region of interest" description="Disordered" evidence="3">
    <location>
        <begin position="162"/>
        <end position="220"/>
    </location>
</feature>
<feature type="compositionally biased region" description="Low complexity" evidence="3">
    <location>
        <begin position="566"/>
        <end position="575"/>
    </location>
</feature>
<evidence type="ECO:0000256" key="1">
    <source>
        <dbReference type="ARBA" id="ARBA00013015"/>
    </source>
</evidence>
<feature type="region of interest" description="Disordered" evidence="3">
    <location>
        <begin position="1567"/>
        <end position="1607"/>
    </location>
</feature>
<reference evidence="6 7" key="1">
    <citation type="submission" date="2016-10" db="EMBL/GenBank/DDBJ databases">
        <authorList>
            <person name="Cai Z."/>
        </authorList>
    </citation>
    <scope>NUCLEOTIDE SEQUENCE [LARGE SCALE GENOMIC DNA]</scope>
</reference>
<dbReference type="PROSITE" id="PS50056">
    <property type="entry name" value="TYR_PHOSPHATASE_2"/>
    <property type="match status" value="1"/>
</dbReference>
<dbReference type="PANTHER" id="PTHR12305">
    <property type="entry name" value="PHOSPHATASE WITH HOMOLOGY TO TENSIN"/>
    <property type="match status" value="1"/>
</dbReference>
<proteinExistence type="predicted"/>
<organism evidence="6 7">
    <name type="scientific">Tetradesmus obliquus</name>
    <name type="common">Green alga</name>
    <name type="synonym">Acutodesmus obliquus</name>
    <dbReference type="NCBI Taxonomy" id="3088"/>
    <lineage>
        <taxon>Eukaryota</taxon>
        <taxon>Viridiplantae</taxon>
        <taxon>Chlorophyta</taxon>
        <taxon>core chlorophytes</taxon>
        <taxon>Chlorophyceae</taxon>
        <taxon>CS clade</taxon>
        <taxon>Sphaeropleales</taxon>
        <taxon>Scenedesmaceae</taxon>
        <taxon>Tetradesmus</taxon>
    </lineage>
</organism>
<name>A0A383VAQ2_TETOB</name>
<feature type="region of interest" description="Disordered" evidence="3">
    <location>
        <begin position="828"/>
        <end position="954"/>
    </location>
</feature>
<keyword evidence="2" id="KW-0378">Hydrolase</keyword>
<protein>
    <recommendedName>
        <fullName evidence="1">phosphatidylinositol-3,4,5-trisphosphate 3-phosphatase</fullName>
        <ecNumber evidence="1">3.1.3.67</ecNumber>
    </recommendedName>
</protein>
<feature type="compositionally biased region" description="Low complexity" evidence="3">
    <location>
        <begin position="692"/>
        <end position="735"/>
    </location>
</feature>
<feature type="compositionally biased region" description="Low complexity" evidence="3">
    <location>
        <begin position="1244"/>
        <end position="1268"/>
    </location>
</feature>
<dbReference type="GO" id="GO:0016314">
    <property type="term" value="F:phosphatidylinositol-3,4,5-trisphosphate 3-phosphatase activity"/>
    <property type="evidence" value="ECO:0007669"/>
    <property type="project" value="TreeGrafter"/>
</dbReference>
<dbReference type="InterPro" id="IPR016130">
    <property type="entry name" value="Tyr_Pase_AS"/>
</dbReference>
<evidence type="ECO:0000259" key="4">
    <source>
        <dbReference type="PROSITE" id="PS50056"/>
    </source>
</evidence>
<feature type="domain" description="Tyrosine specific protein phosphatases" evidence="4">
    <location>
        <begin position="123"/>
        <end position="148"/>
    </location>
</feature>
<feature type="region of interest" description="Disordered" evidence="3">
    <location>
        <begin position="692"/>
        <end position="741"/>
    </location>
</feature>
<feature type="compositionally biased region" description="Low complexity" evidence="3">
    <location>
        <begin position="1567"/>
        <end position="1579"/>
    </location>
</feature>
<feature type="compositionally biased region" description="Low complexity" evidence="3">
    <location>
        <begin position="162"/>
        <end position="177"/>
    </location>
</feature>
<feature type="compositionally biased region" description="Polar residues" evidence="3">
    <location>
        <begin position="195"/>
        <end position="213"/>
    </location>
</feature>
<feature type="region of interest" description="Disordered" evidence="3">
    <location>
        <begin position="1017"/>
        <end position="1100"/>
    </location>
</feature>
<dbReference type="STRING" id="3088.A0A383VAQ2"/>
<feature type="domain" description="Phosphatase tensin-type" evidence="5">
    <location>
        <begin position="16"/>
        <end position="275"/>
    </location>
</feature>
<dbReference type="Pfam" id="PF22785">
    <property type="entry name" value="Tc-R-P"/>
    <property type="match status" value="1"/>
</dbReference>
<dbReference type="GO" id="GO:0005829">
    <property type="term" value="C:cytosol"/>
    <property type="evidence" value="ECO:0007669"/>
    <property type="project" value="TreeGrafter"/>
</dbReference>
<feature type="compositionally biased region" description="Polar residues" evidence="3">
    <location>
        <begin position="930"/>
        <end position="949"/>
    </location>
</feature>
<keyword evidence="7" id="KW-1185">Reference proteome</keyword>
<dbReference type="InterPro" id="IPR000387">
    <property type="entry name" value="Tyr_Pase_dom"/>
</dbReference>
<evidence type="ECO:0000256" key="3">
    <source>
        <dbReference type="SAM" id="MobiDB-lite"/>
    </source>
</evidence>
<feature type="compositionally biased region" description="Low complexity" evidence="3">
    <location>
        <begin position="1207"/>
        <end position="1235"/>
    </location>
</feature>
<evidence type="ECO:0000313" key="6">
    <source>
        <dbReference type="EMBL" id="SZX62638.1"/>
    </source>
</evidence>
<feature type="region of interest" description="Disordered" evidence="3">
    <location>
        <begin position="1205"/>
        <end position="1296"/>
    </location>
</feature>
<dbReference type="InterPro" id="IPR029021">
    <property type="entry name" value="Prot-tyrosine_phosphatase-like"/>
</dbReference>
<dbReference type="InterPro" id="IPR029023">
    <property type="entry name" value="Tensin_phosphatase"/>
</dbReference>
<dbReference type="SUPFAM" id="SSF52799">
    <property type="entry name" value="(Phosphotyrosine protein) phosphatases II"/>
    <property type="match status" value="1"/>
</dbReference>
<dbReference type="InterPro" id="IPR051281">
    <property type="entry name" value="Dual-spec_lipid-protein_phosph"/>
</dbReference>
<feature type="compositionally biased region" description="Low complexity" evidence="3">
    <location>
        <begin position="1155"/>
        <end position="1174"/>
    </location>
</feature>
<feature type="compositionally biased region" description="Low complexity" evidence="3">
    <location>
        <begin position="1065"/>
        <end position="1074"/>
    </location>
</feature>
<feature type="compositionally biased region" description="Low complexity" evidence="3">
    <location>
        <begin position="1039"/>
        <end position="1055"/>
    </location>
</feature>
<sequence>MATWIRRLVSKNKRRFQDGPHGFDLDLAYIAPRIIAMGLPAEGKDVLYRNPLPEIARFLTTYHGGHAKVYNLCSEHRYSADKLPGVLLQQFPFDDHQTPALVVVQQFCADAAAWLAAHPHNVVAVHCKAGKGRTGIMICCLMLYLHLNAPALANLPGSSSADAAAVDADSSSTAQSSNGGDAPAAPSTLPPYTASAGTESSTDSGGRSDSETAAGSAGSWHPWQSVQPLLLLQLPQPPRDVLELYAARRTHDLNGVSIPSQRRYVGYFWRVLSSGPKPLGRLPQPRSLQLRQIHISGLPPGSAEQCSVVVEVRPSGSSAAGGSRVFASRALRPEASSVPGVCLVPCAAPPQVQDGGCSVAASPAGDSLTLTLPAASLGLSLFAARRGSSSSSDAAVKPAATAAAAAAAAGEVVGAAAAVARCSCLASGRGSCCSCLGCAAGAVAPEELAAAGPPDAATAAAAAAAGSAASTADCSRSAGGCLAAAEDVNEFGEQAGCCVVEGDVRILVLRGGAKLFYSWFNTAFLPAGGCYSLSKHQLDKPSKGLPQGLSLSIKYVDMQPQLAAEGEADAAAAAGADGGDAGSQGEPQEGWQGHLQQQQQRQQQLAWEGLGPAACVTSSSDGGGSSRRSPFAAASGHSACAAIAADAAVTVSGQPQGQQVCWQEAMAGRRSEGAHFAPVAVKLTSSRSSDALVGAAGSSSSSSSHQLKQQQQRQRQLAGSASAPASPQGGVSSSSRDGRGLHWRHQLPSISSISASALLWGSSVLKEEEDEGTDGIAAPHFWDWSLGSLAAAKVAGPTAAAAAAGFEQQGSGGTSEATAAAAAAAASAGRAATRQPQAGLPRQRSEPVLQQARAGQSKPAEGAGEPGRHAAAGAAWHPQQQHVPKQQQQQQQQQGWQQPEHGGPGSWIAQRGLRTGRPAATAAVPATAACSGSSRPELQRAQSHSTLLSHSPAGIELPMLKKRPVSASGAPTAAAAATAATAAAAAAGAPSSTVAALLDPAVIVTHSNPFADVQTGQARTQLKTGASDGVPGLPGRGVAAASTSSSSSRSSSSSAKLQSFWQRFQQQQQQQQQQVAPQKDALKQRPQHTSSSANVRAAAAAAADGRQAKLTVPHVSCVAAAAAPAPARNVSNDGCGDVRQISDKTNSTPPEQLGSEAADSPLLPSASSEPSAAAGGAGSGAPAGAGSLVDLLEALNWSTDTWRHQRVAGGSSSSGSGVGAMQPWQRWQQQQQQQRGVFASGRDSLSSPASVAGSSGGSSRASSPAGRSTLDRAASDAAQATPQQQQQQQQRVDGGCAAQRSGFKAKLLNPHSPTSLLDSMEDAASEAGYTAVLLEASHDSKDRDKLCVRPASANEQQPAAGQPAPAAADARPVLVQAPCCLDCVFDLHTGPCPLAAAAAAQQQAAAGAPVLLPPPAFASGRGVVAFAAPSQSKASCAAAAKASKRPAHVTVKAAAAMSSSSPATCNDTVGRSAAVAGAVVIAAQGGVQASGDSMRALPAPVLAAAAADRAPAAVMGASAQLSLSSITSPSAACGTAAPSLPSSSSSSSSSCQLTAAPLTPQQPAAKWWGANASSSSSSSSGGGGSSFSKSGAGIRRTLSNPARPAGAAGASAAAGAAAAAAVPQRRCSCQPAASAAGGAGVAGCAVNDVRFSPLSAAAAAHFNTAQPHQPLPAAGATSSEGPHPKTAAAVRVPLFADSSMQCSRSCSAQDEQLQSLLQATDGELGCGSSSSAAMSAAAAAAAGSDAVCGGESVASLVQRWEKLEHAWQRSWWV</sequence>
<gene>
    <name evidence="6" type="ORF">BQ4739_LOCUS3237</name>
</gene>
<feature type="compositionally biased region" description="Low complexity" evidence="3">
    <location>
        <begin position="1275"/>
        <end position="1290"/>
    </location>
</feature>
<dbReference type="Proteomes" id="UP000256970">
    <property type="component" value="Unassembled WGS sequence"/>
</dbReference>
<evidence type="ECO:0000313" key="7">
    <source>
        <dbReference type="Proteomes" id="UP000256970"/>
    </source>
</evidence>
<accession>A0A383VAQ2</accession>
<dbReference type="EC" id="3.1.3.67" evidence="1"/>
<dbReference type="PROSITE" id="PS51181">
    <property type="entry name" value="PPASE_TENSIN"/>
    <property type="match status" value="1"/>
</dbReference>
<dbReference type="EMBL" id="FNXT01000251">
    <property type="protein sequence ID" value="SZX62638.1"/>
    <property type="molecule type" value="Genomic_DNA"/>
</dbReference>